<keyword evidence="5" id="KW-0539">Nucleus</keyword>
<dbReference type="PRINTS" id="PR00404">
    <property type="entry name" value="MADSDOMAIN"/>
</dbReference>
<keyword evidence="6" id="KW-0175">Coiled coil</keyword>
<feature type="domain" description="MADS-box" evidence="7">
    <location>
        <begin position="1"/>
        <end position="49"/>
    </location>
</feature>
<dbReference type="Gene3D" id="3.40.1810.10">
    <property type="entry name" value="Transcription factor, MADS-box"/>
    <property type="match status" value="1"/>
</dbReference>
<evidence type="ECO:0000313" key="8">
    <source>
        <dbReference type="EMBL" id="KAK4737575.1"/>
    </source>
</evidence>
<dbReference type="GO" id="GO:0005634">
    <property type="term" value="C:nucleus"/>
    <property type="evidence" value="ECO:0007669"/>
    <property type="project" value="UniProtKB-SubCell"/>
</dbReference>
<dbReference type="GO" id="GO:0000987">
    <property type="term" value="F:cis-regulatory region sequence-specific DNA binding"/>
    <property type="evidence" value="ECO:0007669"/>
    <property type="project" value="InterPro"/>
</dbReference>
<dbReference type="EMBL" id="JAWPEI010000001">
    <property type="protein sequence ID" value="KAK4737575.1"/>
    <property type="molecule type" value="Genomic_DNA"/>
</dbReference>
<comment type="subcellular location">
    <subcellularLocation>
        <location evidence="1">Nucleus</location>
    </subcellularLocation>
</comment>
<evidence type="ECO:0000256" key="6">
    <source>
        <dbReference type="SAM" id="Coils"/>
    </source>
</evidence>
<gene>
    <name evidence="8" type="ORF">R3W88_001272</name>
</gene>
<evidence type="ECO:0000256" key="4">
    <source>
        <dbReference type="ARBA" id="ARBA00023163"/>
    </source>
</evidence>
<evidence type="ECO:0000256" key="5">
    <source>
        <dbReference type="ARBA" id="ARBA00023242"/>
    </source>
</evidence>
<proteinExistence type="predicted"/>
<evidence type="ECO:0000256" key="2">
    <source>
        <dbReference type="ARBA" id="ARBA00023015"/>
    </source>
</evidence>
<dbReference type="PROSITE" id="PS50066">
    <property type="entry name" value="MADS_BOX_2"/>
    <property type="match status" value="1"/>
</dbReference>
<dbReference type="InterPro" id="IPR050142">
    <property type="entry name" value="MADS-box/MEF2_TF"/>
</dbReference>
<dbReference type="InterPro" id="IPR002100">
    <property type="entry name" value="TF_MADSbox"/>
</dbReference>
<keyword evidence="2" id="KW-0805">Transcription regulation</keyword>
<comment type="caution">
    <text evidence="8">The sequence shown here is derived from an EMBL/GenBank/DDBJ whole genome shotgun (WGS) entry which is preliminary data.</text>
</comment>
<organism evidence="8 9">
    <name type="scientific">Solanum pinnatisectum</name>
    <name type="common">tansyleaf nightshade</name>
    <dbReference type="NCBI Taxonomy" id="50273"/>
    <lineage>
        <taxon>Eukaryota</taxon>
        <taxon>Viridiplantae</taxon>
        <taxon>Streptophyta</taxon>
        <taxon>Embryophyta</taxon>
        <taxon>Tracheophyta</taxon>
        <taxon>Spermatophyta</taxon>
        <taxon>Magnoliopsida</taxon>
        <taxon>eudicotyledons</taxon>
        <taxon>Gunneridae</taxon>
        <taxon>Pentapetalae</taxon>
        <taxon>asterids</taxon>
        <taxon>lamiids</taxon>
        <taxon>Solanales</taxon>
        <taxon>Solanaceae</taxon>
        <taxon>Solanoideae</taxon>
        <taxon>Solaneae</taxon>
        <taxon>Solanum</taxon>
    </lineage>
</organism>
<dbReference type="GO" id="GO:0046983">
    <property type="term" value="F:protein dimerization activity"/>
    <property type="evidence" value="ECO:0007669"/>
    <property type="project" value="InterPro"/>
</dbReference>
<dbReference type="GO" id="GO:0000981">
    <property type="term" value="F:DNA-binding transcription factor activity, RNA polymerase II-specific"/>
    <property type="evidence" value="ECO:0007669"/>
    <property type="project" value="InterPro"/>
</dbReference>
<dbReference type="AlphaFoldDB" id="A0AAV9MHR4"/>
<feature type="coiled-coil region" evidence="6">
    <location>
        <begin position="87"/>
        <end position="114"/>
    </location>
</feature>
<dbReference type="InterPro" id="IPR036879">
    <property type="entry name" value="TF_MADSbox_sf"/>
</dbReference>
<dbReference type="Proteomes" id="UP001311915">
    <property type="component" value="Unassembled WGS sequence"/>
</dbReference>
<keyword evidence="4" id="KW-0804">Transcription</keyword>
<evidence type="ECO:0000313" key="9">
    <source>
        <dbReference type="Proteomes" id="UP001311915"/>
    </source>
</evidence>
<evidence type="ECO:0000256" key="3">
    <source>
        <dbReference type="ARBA" id="ARBA00023125"/>
    </source>
</evidence>
<protein>
    <recommendedName>
        <fullName evidence="7">MADS-box domain-containing protein</fullName>
    </recommendedName>
</protein>
<dbReference type="SMART" id="SM00432">
    <property type="entry name" value="MADS"/>
    <property type="match status" value="1"/>
</dbReference>
<dbReference type="PANTHER" id="PTHR48019">
    <property type="entry name" value="SERUM RESPONSE FACTOR HOMOLOG"/>
    <property type="match status" value="1"/>
</dbReference>
<keyword evidence="3" id="KW-0238">DNA-binding</keyword>
<name>A0AAV9MHR4_9SOLN</name>
<reference evidence="8 9" key="1">
    <citation type="submission" date="2023-10" db="EMBL/GenBank/DDBJ databases">
        <title>Genome-Wide Identification Analysis in wild type Solanum Pinnatisectum Reveals Some Genes Defensing Phytophthora Infestans.</title>
        <authorList>
            <person name="Sun C."/>
        </authorList>
    </citation>
    <scope>NUCLEOTIDE SEQUENCE [LARGE SCALE GENOMIC DNA]</scope>
    <source>
        <strain evidence="8">LQN</strain>
        <tissue evidence="8">Leaf</tissue>
    </source>
</reference>
<keyword evidence="9" id="KW-1185">Reference proteome</keyword>
<evidence type="ECO:0000259" key="7">
    <source>
        <dbReference type="PROSITE" id="PS50066"/>
    </source>
</evidence>
<dbReference type="CDD" id="cd00266">
    <property type="entry name" value="MADS_SRF_like"/>
    <property type="match status" value="1"/>
</dbReference>
<sequence>MVRRKVKLAFMEKNTERRVSYRKRQKGFLTKARELNTLCDVELATLVNSPYHNEPEVFPNHEAATIIFTKFIDLPEEKKSKNMKTQEKITTKRIEKIEKELEKVRKENKKMEYTNQMYGLLNGEEMPYSRHPEDLNNLCYVINKNLKLINEGIKAKTHEEGSTSNAPHPIAGLMDSGGTNFDMPWAPLLAPVDAPVLSEIPFLVSCTVPSGTNFERPRAPLNLVPDVTPTSIVPLTAPLMVHSNAPAQMPRFMFPLRTPPQMVPLVDLSQVPSLLSSQRYPEMAYPILPTTMAYPMPSPMITPPMSNLVFPPTAPQLDPLMNIPSMSASVPIDNNVDGSLGIPRSPSFSELLSLNDDEIMTLLDDTSFDINVQDPNHHHHNNL</sequence>
<evidence type="ECO:0000256" key="1">
    <source>
        <dbReference type="ARBA" id="ARBA00004123"/>
    </source>
</evidence>
<dbReference type="Pfam" id="PF00319">
    <property type="entry name" value="SRF-TF"/>
    <property type="match status" value="1"/>
</dbReference>
<dbReference type="GO" id="GO:0045944">
    <property type="term" value="P:positive regulation of transcription by RNA polymerase II"/>
    <property type="evidence" value="ECO:0007669"/>
    <property type="project" value="InterPro"/>
</dbReference>
<dbReference type="SUPFAM" id="SSF55455">
    <property type="entry name" value="SRF-like"/>
    <property type="match status" value="1"/>
</dbReference>
<accession>A0AAV9MHR4</accession>
<dbReference type="InterPro" id="IPR033897">
    <property type="entry name" value="SRF-like_MADS-box"/>
</dbReference>